<reference evidence="1 2" key="1">
    <citation type="submission" date="2020-09" db="EMBL/GenBank/DDBJ databases">
        <title>Pedobacter sp. SW-16 isolated from soil near Yeocheon.</title>
        <authorList>
            <person name="Im H.S."/>
            <person name="Joung Y."/>
            <person name="Lee S.-S."/>
        </authorList>
    </citation>
    <scope>NUCLEOTIDE SEQUENCE [LARGE SCALE GENOMIC DNA]</scope>
    <source>
        <strain evidence="1 2">SW-16</strain>
    </source>
</reference>
<keyword evidence="2" id="KW-1185">Reference proteome</keyword>
<dbReference type="Proteomes" id="UP000516439">
    <property type="component" value="Chromosome"/>
</dbReference>
<dbReference type="InterPro" id="IPR052715">
    <property type="entry name" value="RAYT_transposase"/>
</dbReference>
<dbReference type="InterPro" id="IPR036515">
    <property type="entry name" value="Transposase_17_sf"/>
</dbReference>
<dbReference type="RefSeq" id="WP_190326386.1">
    <property type="nucleotide sequence ID" value="NZ_CP061171.1"/>
</dbReference>
<dbReference type="Gene3D" id="3.30.70.1290">
    <property type="entry name" value="Transposase IS200-like"/>
    <property type="match status" value="1"/>
</dbReference>
<accession>A0ABX6TDF1</accession>
<sequence length="181" mass="21909">MHIFHKRQGQMDYNYPYFYTDTICNFAHLLNDDNLKMIIINLLKFLVYQKLIEVYGYVIMPNHIHLIWNMLKLNGKESPAASFTKFTAHEFRKYLLVNNPILINQYRSQKNDRIFQFWKRDPLAIPLSKESIIIQKLDYIHDNPIKEKWNLCTHPEDYNWSSANFYETGIDQFKILTHFRD</sequence>
<dbReference type="PANTHER" id="PTHR36966">
    <property type="entry name" value="REP-ASSOCIATED TYROSINE TRANSPOSASE"/>
    <property type="match status" value="1"/>
</dbReference>
<evidence type="ECO:0000313" key="2">
    <source>
        <dbReference type="Proteomes" id="UP000516439"/>
    </source>
</evidence>
<dbReference type="SUPFAM" id="SSF143422">
    <property type="entry name" value="Transposase IS200-like"/>
    <property type="match status" value="1"/>
</dbReference>
<evidence type="ECO:0000313" key="1">
    <source>
        <dbReference type="EMBL" id="QNR83211.1"/>
    </source>
</evidence>
<protein>
    <submittedName>
        <fullName evidence="1">Transposase</fullName>
    </submittedName>
</protein>
<dbReference type="PANTHER" id="PTHR36966:SF1">
    <property type="entry name" value="REP-ASSOCIATED TYROSINE TRANSPOSASE"/>
    <property type="match status" value="1"/>
</dbReference>
<proteinExistence type="predicted"/>
<gene>
    <name evidence="1" type="ORF">H9N25_14715</name>
</gene>
<dbReference type="EMBL" id="CP061171">
    <property type="protein sequence ID" value="QNR83211.1"/>
    <property type="molecule type" value="Genomic_DNA"/>
</dbReference>
<name>A0ABX6TDF1_9SPHI</name>
<organism evidence="1 2">
    <name type="scientific">Pedobacter riviphilus</name>
    <dbReference type="NCBI Taxonomy" id="2766984"/>
    <lineage>
        <taxon>Bacteria</taxon>
        <taxon>Pseudomonadati</taxon>
        <taxon>Bacteroidota</taxon>
        <taxon>Sphingobacteriia</taxon>
        <taxon>Sphingobacteriales</taxon>
        <taxon>Sphingobacteriaceae</taxon>
        <taxon>Pedobacter</taxon>
    </lineage>
</organism>